<gene>
    <name evidence="3" type="ORF">LRLP16767_LR202_02187</name>
</gene>
<keyword evidence="2" id="KW-0812">Transmembrane</keyword>
<keyword evidence="2" id="KW-0472">Membrane</keyword>
<dbReference type="Proteomes" id="UP000235484">
    <property type="component" value="Unassembled WGS sequence"/>
</dbReference>
<protein>
    <submittedName>
        <fullName evidence="3">Uncharacterized protein</fullName>
    </submittedName>
</protein>
<evidence type="ECO:0000256" key="2">
    <source>
        <dbReference type="SAM" id="Phobius"/>
    </source>
</evidence>
<reference evidence="4" key="1">
    <citation type="submission" date="2015-10" db="EMBL/GenBank/DDBJ databases">
        <authorList>
            <person name="Crossman L.C."/>
        </authorList>
    </citation>
    <scope>NUCLEOTIDE SEQUENCE [LARGE SCALE GENOMIC DNA]</scope>
    <source>
        <strain evidence="4">20-2</strain>
    </source>
</reference>
<proteinExistence type="predicted"/>
<dbReference type="EMBL" id="LN887687">
    <property type="protein sequence ID" value="CUR42542.1"/>
    <property type="molecule type" value="Genomic_DNA"/>
</dbReference>
<feature type="transmembrane region" description="Helical" evidence="2">
    <location>
        <begin position="6"/>
        <end position="24"/>
    </location>
</feature>
<evidence type="ECO:0000313" key="3">
    <source>
        <dbReference type="EMBL" id="CUR42542.1"/>
    </source>
</evidence>
<accession>A0A0U5JY41</accession>
<keyword evidence="2" id="KW-1133">Transmembrane helix</keyword>
<dbReference type="AlphaFoldDB" id="A0A0U5JY41"/>
<name>A0A0U5JY41_LIMRT</name>
<keyword evidence="1" id="KW-0175">Coiled coil</keyword>
<evidence type="ECO:0000256" key="1">
    <source>
        <dbReference type="SAM" id="Coils"/>
    </source>
</evidence>
<dbReference type="RefSeq" id="WP_102817015.1">
    <property type="nucleotide sequence ID" value="NZ_LN887687.1"/>
</dbReference>
<sequence>MGKKISSVIGLIVIIVSLICLGTFKLQQIQYNKETANVKQMLNQRKKVLKERQKIARQSVLNENLVSSNKTKSENTQAYEASQDLQAITKKFFIEYFTYDSQNTYIKRKNRVHGIATSSVLNDKKLFNNGLDKTGHSIIDAEHLASVYDGSNAYVSGIDQKQIVSGIVEVSYSSRKGSHSSSKTTDIYLVKFDSNQRKLIQIQRIGTIGTVVN</sequence>
<evidence type="ECO:0000313" key="4">
    <source>
        <dbReference type="Proteomes" id="UP000235484"/>
    </source>
</evidence>
<feature type="coiled-coil region" evidence="1">
    <location>
        <begin position="31"/>
        <end position="58"/>
    </location>
</feature>
<organism evidence="3 4">
    <name type="scientific">Limosilactobacillus reuteri</name>
    <name type="common">Lactobacillus reuteri</name>
    <dbReference type="NCBI Taxonomy" id="1598"/>
    <lineage>
        <taxon>Bacteria</taxon>
        <taxon>Bacillati</taxon>
        <taxon>Bacillota</taxon>
        <taxon>Bacilli</taxon>
        <taxon>Lactobacillales</taxon>
        <taxon>Lactobacillaceae</taxon>
        <taxon>Limosilactobacillus</taxon>
    </lineage>
</organism>